<sequence length="195" mass="22204">MEPLTDTKEYYDSAGNKAPAIPQDTIYEKQKIHDLEIRWGSPNQLTRLQNDYAARKEGHKNSLENLVIWIGYTTESGERKEGEIEEQQGEHVGDLKGEEKESEGEDNYEGEGNEEEKESKVMALLEEVHEDEGSEELMSSLTPFVEDEEVESDEDDLPLYEVGKKNMKAHAKPTRTTSHARKEVAPPTRTPLTRN</sequence>
<feature type="region of interest" description="Disordered" evidence="1">
    <location>
        <begin position="1"/>
        <end position="22"/>
    </location>
</feature>
<reference evidence="2" key="1">
    <citation type="journal article" date="2013" name="Genome Biol.">
        <title>Reference genomes and transcriptomes of Nicotiana sylvestris and Nicotiana tomentosiformis.</title>
        <authorList>
            <person name="Sierro N."/>
            <person name="Battey J.N."/>
            <person name="Ouadi S."/>
            <person name="Bovet L."/>
            <person name="Goepfert S."/>
            <person name="Bakaher N."/>
            <person name="Peitsch M.C."/>
            <person name="Ivanov N.V."/>
        </authorList>
    </citation>
    <scope>NUCLEOTIDE SEQUENCE [LARGE SCALE GENOMIC DNA]</scope>
</reference>
<evidence type="ECO:0000256" key="1">
    <source>
        <dbReference type="SAM" id="MobiDB-lite"/>
    </source>
</evidence>
<accession>A0A1U7W2V2</accession>
<dbReference type="AlphaFoldDB" id="A0A1U7W2V2"/>
<feature type="compositionally biased region" description="Basic and acidic residues" evidence="1">
    <location>
        <begin position="1"/>
        <end position="11"/>
    </location>
</feature>
<name>A0A1U7W2V2_NICSY</name>
<feature type="compositionally biased region" description="Acidic residues" evidence="1">
    <location>
        <begin position="100"/>
        <end position="116"/>
    </location>
</feature>
<feature type="region of interest" description="Disordered" evidence="1">
    <location>
        <begin position="164"/>
        <end position="195"/>
    </location>
</feature>
<proteinExistence type="predicted"/>
<feature type="region of interest" description="Disordered" evidence="1">
    <location>
        <begin position="75"/>
        <end position="119"/>
    </location>
</feature>
<evidence type="ECO:0000313" key="2">
    <source>
        <dbReference type="Proteomes" id="UP000189701"/>
    </source>
</evidence>
<reference evidence="3" key="2">
    <citation type="submission" date="2025-08" db="UniProtKB">
        <authorList>
            <consortium name="RefSeq"/>
        </authorList>
    </citation>
    <scope>IDENTIFICATION</scope>
    <source>
        <tissue evidence="3">Leaf</tissue>
    </source>
</reference>
<evidence type="ECO:0000313" key="3">
    <source>
        <dbReference type="RefSeq" id="XP_009768954.1"/>
    </source>
</evidence>
<dbReference type="Proteomes" id="UP000189701">
    <property type="component" value="Unplaced"/>
</dbReference>
<dbReference type="RefSeq" id="XP_009768954.1">
    <property type="nucleotide sequence ID" value="XM_009770652.1"/>
</dbReference>
<organism evidence="2 3">
    <name type="scientific">Nicotiana sylvestris</name>
    <name type="common">Wood tobacco</name>
    <name type="synonym">South American tobacco</name>
    <dbReference type="NCBI Taxonomy" id="4096"/>
    <lineage>
        <taxon>Eukaryota</taxon>
        <taxon>Viridiplantae</taxon>
        <taxon>Streptophyta</taxon>
        <taxon>Embryophyta</taxon>
        <taxon>Tracheophyta</taxon>
        <taxon>Spermatophyta</taxon>
        <taxon>Magnoliopsida</taxon>
        <taxon>eudicotyledons</taxon>
        <taxon>Gunneridae</taxon>
        <taxon>Pentapetalae</taxon>
        <taxon>asterids</taxon>
        <taxon>lamiids</taxon>
        <taxon>Solanales</taxon>
        <taxon>Solanaceae</taxon>
        <taxon>Nicotianoideae</taxon>
        <taxon>Nicotianeae</taxon>
        <taxon>Nicotiana</taxon>
    </lineage>
</organism>
<keyword evidence="2" id="KW-1185">Reference proteome</keyword>
<gene>
    <name evidence="3" type="primary">LOC104219889</name>
</gene>
<feature type="compositionally biased region" description="Basic and acidic residues" evidence="1">
    <location>
        <begin position="76"/>
        <end position="99"/>
    </location>
</feature>
<protein>
    <submittedName>
        <fullName evidence="3">Chromatin modification-related protein EAF7-like</fullName>
    </submittedName>
</protein>